<evidence type="ECO:0000256" key="1">
    <source>
        <dbReference type="SAM" id="SignalP"/>
    </source>
</evidence>
<keyword evidence="1" id="KW-0732">Signal</keyword>
<dbReference type="InterPro" id="IPR048632">
    <property type="entry name" value="CsgH-like"/>
</dbReference>
<dbReference type="InterPro" id="IPR053722">
    <property type="entry name" value="Curli_assembly_CsgC/AgfC"/>
</dbReference>
<sequence length="127" mass="13034">MTTRAPFLMTVMALMLTACAMALGGPPAPPVHNLADQPFACELLARPTGRGTELEGRLDARDAFAGSYELRVRGPGVAVDQAGELSLAAGQSALLGQASLSGDLSSLDARLTVTGAGRTVTCPLRQP</sequence>
<dbReference type="AlphaFoldDB" id="A0A6J4PLN6"/>
<dbReference type="NCBIfam" id="NF041112">
    <property type="entry name" value="chap_CsgH_alph"/>
    <property type="match status" value="1"/>
</dbReference>
<accession>A0A6J4PLN6</accession>
<feature type="signal peptide" evidence="1">
    <location>
        <begin position="1"/>
        <end position="20"/>
    </location>
</feature>
<gene>
    <name evidence="3" type="ORF">AVDCRST_MAG15-2051</name>
</gene>
<dbReference type="Gene3D" id="2.60.40.2420">
    <property type="match status" value="1"/>
</dbReference>
<organism evidence="3">
    <name type="scientific">uncultured Rubellimicrobium sp</name>
    <dbReference type="NCBI Taxonomy" id="543078"/>
    <lineage>
        <taxon>Bacteria</taxon>
        <taxon>Pseudomonadati</taxon>
        <taxon>Pseudomonadota</taxon>
        <taxon>Alphaproteobacteria</taxon>
        <taxon>Rhodobacterales</taxon>
        <taxon>Roseobacteraceae</taxon>
        <taxon>Rubellimicrobium</taxon>
        <taxon>environmental samples</taxon>
    </lineage>
</organism>
<dbReference type="EMBL" id="CADCUU010000298">
    <property type="protein sequence ID" value="CAA9418872.1"/>
    <property type="molecule type" value="Genomic_DNA"/>
</dbReference>
<dbReference type="Pfam" id="PF21112">
    <property type="entry name" value="CsgH"/>
    <property type="match status" value="1"/>
</dbReference>
<feature type="domain" description="CsgH-like" evidence="2">
    <location>
        <begin position="40"/>
        <end position="122"/>
    </location>
</feature>
<dbReference type="PROSITE" id="PS51257">
    <property type="entry name" value="PROKAR_LIPOPROTEIN"/>
    <property type="match status" value="1"/>
</dbReference>
<evidence type="ECO:0000313" key="3">
    <source>
        <dbReference type="EMBL" id="CAA9418872.1"/>
    </source>
</evidence>
<dbReference type="InterPro" id="IPR047726">
    <property type="entry name" value="CsgH_dom"/>
</dbReference>
<name>A0A6J4PLN6_9RHOB</name>
<proteinExistence type="predicted"/>
<reference evidence="3" key="1">
    <citation type="submission" date="2020-02" db="EMBL/GenBank/DDBJ databases">
        <authorList>
            <person name="Meier V. D."/>
        </authorList>
    </citation>
    <scope>NUCLEOTIDE SEQUENCE</scope>
    <source>
        <strain evidence="3">AVDCRST_MAG15</strain>
    </source>
</reference>
<feature type="chain" id="PRO_5026925041" description="CsgH-like domain-containing protein" evidence="1">
    <location>
        <begin position="21"/>
        <end position="127"/>
    </location>
</feature>
<evidence type="ECO:0000259" key="2">
    <source>
        <dbReference type="Pfam" id="PF21112"/>
    </source>
</evidence>
<protein>
    <recommendedName>
        <fullName evidence="2">CsgH-like domain-containing protein</fullName>
    </recommendedName>
</protein>